<reference evidence="2" key="1">
    <citation type="journal article" date="2023" name="Front. Plant Sci.">
        <title>Chromosomal-level genome assembly of Melastoma candidum provides insights into trichome evolution.</title>
        <authorList>
            <person name="Zhong Y."/>
            <person name="Wu W."/>
            <person name="Sun C."/>
            <person name="Zou P."/>
            <person name="Liu Y."/>
            <person name="Dai S."/>
            <person name="Zhou R."/>
        </authorList>
    </citation>
    <scope>NUCLEOTIDE SEQUENCE [LARGE SCALE GENOMIC DNA]</scope>
</reference>
<name>A0ACB9QF08_9MYRT</name>
<gene>
    <name evidence="1" type="ORF">MLD38_021132</name>
</gene>
<organism evidence="1 2">
    <name type="scientific">Melastoma candidum</name>
    <dbReference type="NCBI Taxonomy" id="119954"/>
    <lineage>
        <taxon>Eukaryota</taxon>
        <taxon>Viridiplantae</taxon>
        <taxon>Streptophyta</taxon>
        <taxon>Embryophyta</taxon>
        <taxon>Tracheophyta</taxon>
        <taxon>Spermatophyta</taxon>
        <taxon>Magnoliopsida</taxon>
        <taxon>eudicotyledons</taxon>
        <taxon>Gunneridae</taxon>
        <taxon>Pentapetalae</taxon>
        <taxon>rosids</taxon>
        <taxon>malvids</taxon>
        <taxon>Myrtales</taxon>
        <taxon>Melastomataceae</taxon>
        <taxon>Melastomatoideae</taxon>
        <taxon>Melastomateae</taxon>
        <taxon>Melastoma</taxon>
    </lineage>
</organism>
<evidence type="ECO:0000313" key="1">
    <source>
        <dbReference type="EMBL" id="KAI4365114.1"/>
    </source>
</evidence>
<sequence length="165" mass="18792">MQRSFPRINPAMALESLLRLNRGIGMPPRTAYDVFLSHRRIDTRRTVATLLHDRLTRLGLRTFLDSKSMIPGDRLLERIDAGILECRVGVAIFSPRYCDSYYCLHELALMMEARKKVIPIFCNVKPSQLRVCDSVICSADEARRFSAAVDETRDIVGITFDSAKE</sequence>
<keyword evidence="2" id="KW-1185">Reference proteome</keyword>
<evidence type="ECO:0000313" key="2">
    <source>
        <dbReference type="Proteomes" id="UP001057402"/>
    </source>
</evidence>
<proteinExistence type="predicted"/>
<dbReference type="Proteomes" id="UP001057402">
    <property type="component" value="Chromosome 6"/>
</dbReference>
<accession>A0ACB9QF08</accession>
<comment type="caution">
    <text evidence="1">The sequence shown here is derived from an EMBL/GenBank/DDBJ whole genome shotgun (WGS) entry which is preliminary data.</text>
</comment>
<protein>
    <submittedName>
        <fullName evidence="1">Uncharacterized protein</fullName>
    </submittedName>
</protein>
<dbReference type="EMBL" id="CM042885">
    <property type="protein sequence ID" value="KAI4365114.1"/>
    <property type="molecule type" value="Genomic_DNA"/>
</dbReference>